<keyword evidence="1" id="KW-0217">Developmental protein</keyword>
<dbReference type="PANTHER" id="PTHR11309:SF99">
    <property type="entry name" value="FRIZZLED-4"/>
    <property type="match status" value="1"/>
</dbReference>
<evidence type="ECO:0000313" key="5">
    <source>
        <dbReference type="EMBL" id="ETN81916.1"/>
    </source>
</evidence>
<proteinExistence type="predicted"/>
<dbReference type="EMBL" id="KI658623">
    <property type="protein sequence ID" value="ETN81916.1"/>
    <property type="molecule type" value="Genomic_DNA"/>
</dbReference>
<dbReference type="InterPro" id="IPR000539">
    <property type="entry name" value="Frizzled/Smoothened_7TM"/>
</dbReference>
<accession>W2TL93</accession>
<keyword evidence="6" id="KW-1185">Reference proteome</keyword>
<evidence type="ECO:0000313" key="6">
    <source>
        <dbReference type="Proteomes" id="UP000053676"/>
    </source>
</evidence>
<dbReference type="SUPFAM" id="SSF63501">
    <property type="entry name" value="Frizzled cysteine-rich domain"/>
    <property type="match status" value="1"/>
</dbReference>
<keyword evidence="3" id="KW-0812">Transmembrane</keyword>
<dbReference type="Pfam" id="PF01534">
    <property type="entry name" value="Frizzled"/>
    <property type="match status" value="1"/>
</dbReference>
<feature type="transmembrane region" description="Helical" evidence="3">
    <location>
        <begin position="142"/>
        <end position="163"/>
    </location>
</feature>
<evidence type="ECO:0000256" key="3">
    <source>
        <dbReference type="SAM" id="Phobius"/>
    </source>
</evidence>
<name>W2TL93_NECAM</name>
<dbReference type="Gene3D" id="1.20.1070.10">
    <property type="entry name" value="Rhodopsin 7-helix transmembrane proteins"/>
    <property type="match status" value="1"/>
</dbReference>
<keyword evidence="3" id="KW-1133">Transmembrane helix</keyword>
<evidence type="ECO:0000256" key="2">
    <source>
        <dbReference type="ARBA" id="ARBA00023170"/>
    </source>
</evidence>
<feature type="transmembrane region" description="Helical" evidence="3">
    <location>
        <begin position="175"/>
        <end position="195"/>
    </location>
</feature>
<dbReference type="STRING" id="51031.W2TL93"/>
<gene>
    <name evidence="5" type="ORF">NECAME_00267</name>
</gene>
<dbReference type="GO" id="GO:0017147">
    <property type="term" value="F:Wnt-protein binding"/>
    <property type="evidence" value="ECO:0007669"/>
    <property type="project" value="TreeGrafter"/>
</dbReference>
<dbReference type="PANTHER" id="PTHR11309">
    <property type="entry name" value="FRIZZLED"/>
    <property type="match status" value="1"/>
</dbReference>
<dbReference type="GO" id="GO:0060070">
    <property type="term" value="P:canonical Wnt signaling pathway"/>
    <property type="evidence" value="ECO:0007669"/>
    <property type="project" value="TreeGrafter"/>
</dbReference>
<reference evidence="6" key="1">
    <citation type="journal article" date="2014" name="Nat. Genet.">
        <title>Genome of the human hookworm Necator americanus.</title>
        <authorList>
            <person name="Tang Y.T."/>
            <person name="Gao X."/>
            <person name="Rosa B.A."/>
            <person name="Abubucker S."/>
            <person name="Hallsworth-Pepin K."/>
            <person name="Martin J."/>
            <person name="Tyagi R."/>
            <person name="Heizer E."/>
            <person name="Zhang X."/>
            <person name="Bhonagiri-Palsikar V."/>
            <person name="Minx P."/>
            <person name="Warren W.C."/>
            <person name="Wang Q."/>
            <person name="Zhan B."/>
            <person name="Hotez P.J."/>
            <person name="Sternberg P.W."/>
            <person name="Dougall A."/>
            <person name="Gaze S.T."/>
            <person name="Mulvenna J."/>
            <person name="Sotillo J."/>
            <person name="Ranganathan S."/>
            <person name="Rabelo E.M."/>
            <person name="Wilson R.K."/>
            <person name="Felgner P.L."/>
            <person name="Bethony J."/>
            <person name="Hawdon J.M."/>
            <person name="Gasser R.B."/>
            <person name="Loukas A."/>
            <person name="Mitreva M."/>
        </authorList>
    </citation>
    <scope>NUCLEOTIDE SEQUENCE [LARGE SCALE GENOMIC DNA]</scope>
</reference>
<dbReference type="OrthoDB" id="5959102at2759"/>
<feature type="domain" description="Frizzled/Smoothened 7TM" evidence="4">
    <location>
        <begin position="129"/>
        <end position="231"/>
    </location>
</feature>
<dbReference type="Gene3D" id="1.10.2000.10">
    <property type="entry name" value="Frizzled cysteine-rich domain"/>
    <property type="match status" value="1"/>
</dbReference>
<dbReference type="GO" id="GO:0005615">
    <property type="term" value="C:extracellular space"/>
    <property type="evidence" value="ECO:0007669"/>
    <property type="project" value="TreeGrafter"/>
</dbReference>
<dbReference type="KEGG" id="nai:NECAME_00267"/>
<dbReference type="GO" id="GO:0035567">
    <property type="term" value="P:non-canonical Wnt signaling pathway"/>
    <property type="evidence" value="ECO:0007669"/>
    <property type="project" value="TreeGrafter"/>
</dbReference>
<dbReference type="GO" id="GO:0016020">
    <property type="term" value="C:membrane"/>
    <property type="evidence" value="ECO:0007669"/>
    <property type="project" value="InterPro"/>
</dbReference>
<keyword evidence="2" id="KW-0675">Receptor</keyword>
<dbReference type="SMART" id="SM01330">
    <property type="entry name" value="Frizzled"/>
    <property type="match status" value="1"/>
</dbReference>
<dbReference type="Proteomes" id="UP000053676">
    <property type="component" value="Unassembled WGS sequence"/>
</dbReference>
<dbReference type="AlphaFoldDB" id="W2TL93"/>
<dbReference type="InterPro" id="IPR015526">
    <property type="entry name" value="Frizzled/SFRP"/>
</dbReference>
<sequence>MVSVCGASVLGTCSPGSSCYLRLITRHKVLIVGAGSYKLGSMPECNVKADCSSILEEFGIQWPEPLDCARFPQEPDLCMNPGEDRHSYEKTPIHRHRLHPSSLSCPHDLLDIDPLDNEGMCAYKCGADVMFSSEEKAAARTWMILWGGFDFSMSLFTFLTFLIERNRFRFPERCVFYIALCFMFYSIPYLFPLIMDYSARACDELLNGQAYLVFSGEDHATLPHSVLFVVA</sequence>
<dbReference type="InterPro" id="IPR036790">
    <property type="entry name" value="Frizzled_dom_sf"/>
</dbReference>
<keyword evidence="3" id="KW-0472">Membrane</keyword>
<organism evidence="5 6">
    <name type="scientific">Necator americanus</name>
    <name type="common">Human hookworm</name>
    <dbReference type="NCBI Taxonomy" id="51031"/>
    <lineage>
        <taxon>Eukaryota</taxon>
        <taxon>Metazoa</taxon>
        <taxon>Ecdysozoa</taxon>
        <taxon>Nematoda</taxon>
        <taxon>Chromadorea</taxon>
        <taxon>Rhabditida</taxon>
        <taxon>Rhabditina</taxon>
        <taxon>Rhabditomorpha</taxon>
        <taxon>Strongyloidea</taxon>
        <taxon>Ancylostomatidae</taxon>
        <taxon>Bunostominae</taxon>
        <taxon>Necator</taxon>
    </lineage>
</organism>
<dbReference type="PRINTS" id="PR00489">
    <property type="entry name" value="FRIZZLED"/>
</dbReference>
<evidence type="ECO:0000259" key="4">
    <source>
        <dbReference type="SMART" id="SM01330"/>
    </source>
</evidence>
<protein>
    <recommendedName>
        <fullName evidence="4">Frizzled/Smoothened 7TM domain-containing protein</fullName>
    </recommendedName>
</protein>
<evidence type="ECO:0000256" key="1">
    <source>
        <dbReference type="ARBA" id="ARBA00022473"/>
    </source>
</evidence>